<gene>
    <name evidence="1" type="ORF">D5R97_06405</name>
</gene>
<evidence type="ECO:0000313" key="2">
    <source>
        <dbReference type="Proteomes" id="UP000285138"/>
    </source>
</evidence>
<organism evidence="1 2">
    <name type="scientific">Candidatus Syntrophonatronum acetioxidans</name>
    <dbReference type="NCBI Taxonomy" id="1795816"/>
    <lineage>
        <taxon>Bacteria</taxon>
        <taxon>Bacillati</taxon>
        <taxon>Bacillota</taxon>
        <taxon>Clostridia</taxon>
        <taxon>Eubacteriales</taxon>
        <taxon>Syntrophomonadaceae</taxon>
        <taxon>Candidatus Syntrophonatronum</taxon>
    </lineage>
</organism>
<dbReference type="Proteomes" id="UP000285138">
    <property type="component" value="Unassembled WGS sequence"/>
</dbReference>
<dbReference type="AlphaFoldDB" id="A0A424YDV5"/>
<sequence length="60" mass="7232">MKMAKLKLQDILFLKQGNQYLFLTSLFNLIKKFWFNYSGDDIPPFIKLKLIYKAKLHFMS</sequence>
<name>A0A424YDV5_9FIRM</name>
<proteinExistence type="predicted"/>
<accession>A0A424YDV5</accession>
<protein>
    <submittedName>
        <fullName evidence="1">Uncharacterized protein</fullName>
    </submittedName>
</protein>
<comment type="caution">
    <text evidence="1">The sequence shown here is derived from an EMBL/GenBank/DDBJ whole genome shotgun (WGS) entry which is preliminary data.</text>
</comment>
<reference evidence="1 2" key="1">
    <citation type="submission" date="2018-08" db="EMBL/GenBank/DDBJ databases">
        <title>The metabolism and importance of syntrophic acetate oxidation coupled to methane or sulfide production in haloalkaline environments.</title>
        <authorList>
            <person name="Timmers P.H.A."/>
            <person name="Vavourakis C.D."/>
            <person name="Sorokin D.Y."/>
            <person name="Sinninghe Damste J.S."/>
            <person name="Muyzer G."/>
            <person name="Stams A.J.M."/>
            <person name="Plugge C.M."/>
        </authorList>
    </citation>
    <scope>NUCLEOTIDE SEQUENCE [LARGE SCALE GENOMIC DNA]</scope>
    <source>
        <strain evidence="1">MSAO_Bac1</strain>
    </source>
</reference>
<dbReference type="EMBL" id="QZAA01000165">
    <property type="protein sequence ID" value="RQD75266.1"/>
    <property type="molecule type" value="Genomic_DNA"/>
</dbReference>
<evidence type="ECO:0000313" key="1">
    <source>
        <dbReference type="EMBL" id="RQD75266.1"/>
    </source>
</evidence>